<dbReference type="Proteomes" id="UP001215598">
    <property type="component" value="Unassembled WGS sequence"/>
</dbReference>
<name>A0AAD7J7E0_9AGAR</name>
<sequence length="316" mass="34463">MTRGGEPYLLLTGPLFIGSLFNWSLLGTLVIQTYVYYSSRYNDSKWITGLVVATLSLDIVQTVFATHAIWQILILGWGNPATFAELPWTAYTFPVMSGTVAALVQFFFSWRIWVLGRNKIAYIVAIVIDLVAVMQMVAGLVGGIQTAFIPIEKVGELKPQFTVWLAGSFGADVLIVVSMLWILHQNKGGIAATNGLIDRLTVRVVHSGAVTAVAAGVELVLYILLSTTFVHDTPALFLGKLYSNVLLANLNTRRRTDNTYSSRFMTGSANSSDHPMFTVHRRPGLHSTLEGSATQLQDTTGSAKGNSGFESRKGGR</sequence>
<comment type="caution">
    <text evidence="4">The sequence shown here is derived from an EMBL/GenBank/DDBJ whole genome shotgun (WGS) entry which is preliminary data.</text>
</comment>
<proteinExistence type="predicted"/>
<keyword evidence="2" id="KW-0812">Transmembrane</keyword>
<protein>
    <recommendedName>
        <fullName evidence="3">DUF6534 domain-containing protein</fullName>
    </recommendedName>
</protein>
<reference evidence="4" key="1">
    <citation type="submission" date="2023-03" db="EMBL/GenBank/DDBJ databases">
        <title>Massive genome expansion in bonnet fungi (Mycena s.s.) driven by repeated elements and novel gene families across ecological guilds.</title>
        <authorList>
            <consortium name="Lawrence Berkeley National Laboratory"/>
            <person name="Harder C.B."/>
            <person name="Miyauchi S."/>
            <person name="Viragh M."/>
            <person name="Kuo A."/>
            <person name="Thoen E."/>
            <person name="Andreopoulos B."/>
            <person name="Lu D."/>
            <person name="Skrede I."/>
            <person name="Drula E."/>
            <person name="Henrissat B."/>
            <person name="Morin E."/>
            <person name="Kohler A."/>
            <person name="Barry K."/>
            <person name="LaButti K."/>
            <person name="Morin E."/>
            <person name="Salamov A."/>
            <person name="Lipzen A."/>
            <person name="Mereny Z."/>
            <person name="Hegedus B."/>
            <person name="Baldrian P."/>
            <person name="Stursova M."/>
            <person name="Weitz H."/>
            <person name="Taylor A."/>
            <person name="Grigoriev I.V."/>
            <person name="Nagy L.G."/>
            <person name="Martin F."/>
            <person name="Kauserud H."/>
        </authorList>
    </citation>
    <scope>NUCLEOTIDE SEQUENCE</scope>
    <source>
        <strain evidence="4">CBHHK182m</strain>
    </source>
</reference>
<dbReference type="EMBL" id="JARKIB010000041">
    <property type="protein sequence ID" value="KAJ7758740.1"/>
    <property type="molecule type" value="Genomic_DNA"/>
</dbReference>
<keyword evidence="2" id="KW-0472">Membrane</keyword>
<feature type="domain" description="DUF6534" evidence="3">
    <location>
        <begin position="169"/>
        <end position="255"/>
    </location>
</feature>
<feature type="transmembrane region" description="Helical" evidence="2">
    <location>
        <begin position="49"/>
        <end position="70"/>
    </location>
</feature>
<dbReference type="PANTHER" id="PTHR40465:SF1">
    <property type="entry name" value="DUF6534 DOMAIN-CONTAINING PROTEIN"/>
    <property type="match status" value="1"/>
</dbReference>
<feature type="transmembrane region" description="Helical" evidence="2">
    <location>
        <begin position="161"/>
        <end position="183"/>
    </location>
</feature>
<feature type="transmembrane region" description="Helical" evidence="2">
    <location>
        <begin position="204"/>
        <end position="225"/>
    </location>
</feature>
<dbReference type="InterPro" id="IPR045339">
    <property type="entry name" value="DUF6534"/>
</dbReference>
<dbReference type="PANTHER" id="PTHR40465">
    <property type="entry name" value="CHROMOSOME 1, WHOLE GENOME SHOTGUN SEQUENCE"/>
    <property type="match status" value="1"/>
</dbReference>
<feature type="compositionally biased region" description="Polar residues" evidence="1">
    <location>
        <begin position="294"/>
        <end position="309"/>
    </location>
</feature>
<dbReference type="Pfam" id="PF20152">
    <property type="entry name" value="DUF6534"/>
    <property type="match status" value="1"/>
</dbReference>
<feature type="transmembrane region" description="Helical" evidence="2">
    <location>
        <begin position="90"/>
        <end position="108"/>
    </location>
</feature>
<evidence type="ECO:0000256" key="1">
    <source>
        <dbReference type="SAM" id="MobiDB-lite"/>
    </source>
</evidence>
<evidence type="ECO:0000256" key="2">
    <source>
        <dbReference type="SAM" id="Phobius"/>
    </source>
</evidence>
<evidence type="ECO:0000259" key="3">
    <source>
        <dbReference type="Pfam" id="PF20152"/>
    </source>
</evidence>
<evidence type="ECO:0000313" key="4">
    <source>
        <dbReference type="EMBL" id="KAJ7758740.1"/>
    </source>
</evidence>
<keyword evidence="5" id="KW-1185">Reference proteome</keyword>
<gene>
    <name evidence="4" type="ORF">B0H16DRAFT_1535464</name>
</gene>
<feature type="transmembrane region" description="Helical" evidence="2">
    <location>
        <begin position="20"/>
        <end position="37"/>
    </location>
</feature>
<keyword evidence="2" id="KW-1133">Transmembrane helix</keyword>
<feature type="transmembrane region" description="Helical" evidence="2">
    <location>
        <begin position="120"/>
        <end position="141"/>
    </location>
</feature>
<feature type="region of interest" description="Disordered" evidence="1">
    <location>
        <begin position="294"/>
        <end position="316"/>
    </location>
</feature>
<evidence type="ECO:0000313" key="5">
    <source>
        <dbReference type="Proteomes" id="UP001215598"/>
    </source>
</evidence>
<organism evidence="4 5">
    <name type="scientific">Mycena metata</name>
    <dbReference type="NCBI Taxonomy" id="1033252"/>
    <lineage>
        <taxon>Eukaryota</taxon>
        <taxon>Fungi</taxon>
        <taxon>Dikarya</taxon>
        <taxon>Basidiomycota</taxon>
        <taxon>Agaricomycotina</taxon>
        <taxon>Agaricomycetes</taxon>
        <taxon>Agaricomycetidae</taxon>
        <taxon>Agaricales</taxon>
        <taxon>Marasmiineae</taxon>
        <taxon>Mycenaceae</taxon>
        <taxon>Mycena</taxon>
    </lineage>
</organism>
<accession>A0AAD7J7E0</accession>
<dbReference type="AlphaFoldDB" id="A0AAD7J7E0"/>